<dbReference type="SUPFAM" id="SSF53850">
    <property type="entry name" value="Periplasmic binding protein-like II"/>
    <property type="match status" value="1"/>
</dbReference>
<dbReference type="OrthoDB" id="9804061at2"/>
<organism evidence="4 5">
    <name type="scientific">Lichenibacterium ramalinae</name>
    <dbReference type="NCBI Taxonomy" id="2316527"/>
    <lineage>
        <taxon>Bacteria</taxon>
        <taxon>Pseudomonadati</taxon>
        <taxon>Pseudomonadota</taxon>
        <taxon>Alphaproteobacteria</taxon>
        <taxon>Hyphomicrobiales</taxon>
        <taxon>Lichenihabitantaceae</taxon>
        <taxon>Lichenibacterium</taxon>
    </lineage>
</organism>
<dbReference type="InterPro" id="IPR006059">
    <property type="entry name" value="SBP"/>
</dbReference>
<dbReference type="GO" id="GO:0042597">
    <property type="term" value="C:periplasmic space"/>
    <property type="evidence" value="ECO:0007669"/>
    <property type="project" value="UniProtKB-SubCell"/>
</dbReference>
<reference evidence="4 5" key="2">
    <citation type="submission" date="2019-02" db="EMBL/GenBank/DDBJ databases">
        <title>'Lichenibacterium ramalinii' gen. nov. sp. nov., 'Lichenibacterium minor' gen. nov. sp. nov.</title>
        <authorList>
            <person name="Pankratov T."/>
        </authorList>
    </citation>
    <scope>NUCLEOTIDE SEQUENCE [LARGE SCALE GENOMIC DNA]</scope>
    <source>
        <strain evidence="4 5">RmlP001</strain>
    </source>
</reference>
<evidence type="ECO:0000256" key="3">
    <source>
        <dbReference type="ARBA" id="ARBA00022764"/>
    </source>
</evidence>
<comment type="subcellular location">
    <subcellularLocation>
        <location evidence="1">Periplasm</location>
    </subcellularLocation>
</comment>
<dbReference type="PANTHER" id="PTHR43649">
    <property type="entry name" value="ARABINOSE-BINDING PROTEIN-RELATED"/>
    <property type="match status" value="1"/>
</dbReference>
<proteinExistence type="inferred from homology"/>
<dbReference type="InterPro" id="IPR050490">
    <property type="entry name" value="Bact_solute-bd_prot1"/>
</dbReference>
<accession>A0A4Q2RGW7</accession>
<comment type="similarity">
    <text evidence="2">Belongs to the bacterial solute-binding protein 1 family.</text>
</comment>
<dbReference type="Pfam" id="PF01547">
    <property type="entry name" value="SBP_bac_1"/>
    <property type="match status" value="1"/>
</dbReference>
<dbReference type="EMBL" id="QYBC01000003">
    <property type="protein sequence ID" value="RYB06781.1"/>
    <property type="molecule type" value="Genomic_DNA"/>
</dbReference>
<evidence type="ECO:0000313" key="5">
    <source>
        <dbReference type="Proteomes" id="UP000289411"/>
    </source>
</evidence>
<evidence type="ECO:0000256" key="2">
    <source>
        <dbReference type="ARBA" id="ARBA00008520"/>
    </source>
</evidence>
<dbReference type="Gene3D" id="3.40.190.10">
    <property type="entry name" value="Periplasmic binding protein-like II"/>
    <property type="match status" value="2"/>
</dbReference>
<sequence>MNEYELQRVIRFLKGTRQPFVSLVASPEPDAAWNIVTHLIECEIGGQPVTVSTLVDVSELPYATALRRVHRMIDEGLILKRSRSATGKSFTLHPSPDLRARFETYARQIKCLLAETFGRSMPLEDESDVYFGGVPGSPPVDPGRAGERLRFLLHDDNYFASMRNMWVDFRSNRAIRRDFEMRVLPDLYERLAANARAEVSAFDVITINMPWLAEFASKHALAPLANFNEPSLINPADFQPMVWDTGAWQGTQFGVPIYVTVEVMAARRDWLEESGRTPPRTFDEVVSVARAYHAPERERFGVVWNAAPGMPLAHSFLFFLGACGRSIFGPGRGSGAAPIQIDGHAGREVLDYMHRLVEVSPPDVLTMEWKRGLDLFLHGQSALSYVWTMRAARFEYDVQSAVKRKVRYLPHPAGPGGSNITPMGGFLLAVPSNLPEARARRAFEAIASMASPEAMRVHAKNGFPVVPRFSVAADPEVLAGSPLISVVDGLAKRGLLSTRHRPEVPQYTAIESILGEVLHRALRRECSDGEALVEAQGAVDRLMAREQERE</sequence>
<name>A0A4Q2RGW7_9HYPH</name>
<dbReference type="PANTHER" id="PTHR43649:SF12">
    <property type="entry name" value="DIACETYLCHITOBIOSE BINDING PROTEIN DASA"/>
    <property type="match status" value="1"/>
</dbReference>
<dbReference type="RefSeq" id="WP_129218136.1">
    <property type="nucleotide sequence ID" value="NZ_QYBC01000003.1"/>
</dbReference>
<dbReference type="SUPFAM" id="SSF46785">
    <property type="entry name" value="Winged helix' DNA-binding domain"/>
    <property type="match status" value="1"/>
</dbReference>
<dbReference type="InterPro" id="IPR036390">
    <property type="entry name" value="WH_DNA-bd_sf"/>
</dbReference>
<evidence type="ECO:0000313" key="4">
    <source>
        <dbReference type="EMBL" id="RYB06781.1"/>
    </source>
</evidence>
<dbReference type="AlphaFoldDB" id="A0A4Q2RGW7"/>
<reference evidence="4 5" key="1">
    <citation type="submission" date="2018-09" db="EMBL/GenBank/DDBJ databases">
        <authorList>
            <person name="Grouzdev D.S."/>
            <person name="Krutkina M.S."/>
        </authorList>
    </citation>
    <scope>NUCLEOTIDE SEQUENCE [LARGE SCALE GENOMIC DNA]</scope>
    <source>
        <strain evidence="4 5">RmlP001</strain>
    </source>
</reference>
<keyword evidence="5" id="KW-1185">Reference proteome</keyword>
<gene>
    <name evidence="4" type="ORF">D3272_05505</name>
</gene>
<dbReference type="Proteomes" id="UP000289411">
    <property type="component" value="Unassembled WGS sequence"/>
</dbReference>
<keyword evidence="3" id="KW-0574">Periplasm</keyword>
<comment type="caution">
    <text evidence="4">The sequence shown here is derived from an EMBL/GenBank/DDBJ whole genome shotgun (WGS) entry which is preliminary data.</text>
</comment>
<evidence type="ECO:0000256" key="1">
    <source>
        <dbReference type="ARBA" id="ARBA00004418"/>
    </source>
</evidence>
<protein>
    <submittedName>
        <fullName evidence="4">Extracellular solute-binding protein</fullName>
    </submittedName>
</protein>